<accession>A0A6G9Y6T7</accession>
<reference evidence="2 3" key="1">
    <citation type="journal article" date="2019" name="ACS Chem. Biol.">
        <title>Identification and Mobilization of a Cryptic Antibiotic Biosynthesis Gene Locus from a Human-Pathogenic Nocardia Isolate.</title>
        <authorList>
            <person name="Herisse M."/>
            <person name="Ishida K."/>
            <person name="Porter J.L."/>
            <person name="Howden B."/>
            <person name="Hertweck C."/>
            <person name="Stinear T.P."/>
            <person name="Pidot S.J."/>
        </authorList>
    </citation>
    <scope>NUCLEOTIDE SEQUENCE [LARGE SCALE GENOMIC DNA]</scope>
    <source>
        <strain evidence="2 3">AUSMDU00012717</strain>
    </source>
</reference>
<dbReference type="Proteomes" id="UP000503540">
    <property type="component" value="Chromosome"/>
</dbReference>
<sequence length="99" mass="10676">MSVHVKNAALMTSDITRHQARCTGDGGWVVSFLPGRTLSTDQALAALRAAEELAAIQAYAAPLGLTALELVGMAANERPWHPTPADGRGWHDRLFRRGQ</sequence>
<dbReference type="AlphaFoldDB" id="A0A6G9Y6T7"/>
<keyword evidence="3" id="KW-1185">Reference proteome</keyword>
<dbReference type="EMBL" id="CP046172">
    <property type="protein sequence ID" value="QIS08820.1"/>
    <property type="molecule type" value="Genomic_DNA"/>
</dbReference>
<evidence type="ECO:0000256" key="1">
    <source>
        <dbReference type="SAM" id="MobiDB-lite"/>
    </source>
</evidence>
<proteinExistence type="predicted"/>
<evidence type="ECO:0000313" key="2">
    <source>
        <dbReference type="EMBL" id="QIS08820.1"/>
    </source>
</evidence>
<evidence type="ECO:0000313" key="3">
    <source>
        <dbReference type="Proteomes" id="UP000503540"/>
    </source>
</evidence>
<dbReference type="KEGG" id="nah:F5544_04530"/>
<feature type="compositionally biased region" description="Basic and acidic residues" evidence="1">
    <location>
        <begin position="88"/>
        <end position="99"/>
    </location>
</feature>
<feature type="region of interest" description="Disordered" evidence="1">
    <location>
        <begin position="79"/>
        <end position="99"/>
    </location>
</feature>
<dbReference type="RefSeq" id="WP_167472009.1">
    <property type="nucleotide sequence ID" value="NZ_CP046172.1"/>
</dbReference>
<gene>
    <name evidence="2" type="ORF">F5544_04530</name>
</gene>
<protein>
    <submittedName>
        <fullName evidence="2">Uncharacterized protein</fullName>
    </submittedName>
</protein>
<organism evidence="2 3">
    <name type="scientific">Nocardia arthritidis</name>
    <dbReference type="NCBI Taxonomy" id="228602"/>
    <lineage>
        <taxon>Bacteria</taxon>
        <taxon>Bacillati</taxon>
        <taxon>Actinomycetota</taxon>
        <taxon>Actinomycetes</taxon>
        <taxon>Mycobacteriales</taxon>
        <taxon>Nocardiaceae</taxon>
        <taxon>Nocardia</taxon>
    </lineage>
</organism>
<name>A0A6G9Y6T7_9NOCA</name>